<sequence length="349" mass="39189">MSKSIKFGIYLPIPTTPVDKLVNIARINEEAGFESVWVPDHILFMPSGDFVPDAWTFLSAVAVKTENALLGTCVSDPHRFHPAVLAQKVATVDQISKGRAILGLGAGESMNLDPFGIKWDKPVSRLIEAVRIIRKFWSSEPFDYDGKFWRLKDAFLQIKPVRDRVPIYFAANSTRMLKLTGELADGWLPLPLSPKLYKNRLEIIKKSAIDKGRSIDDIEPNAYLYTAISDDREEAYSVIDSMKSLIIPQPSILKDAGYDIPDDLLSANFTKISPTDQSLLEKYIKYTTLIPTKAAIEFSITGNVEDCIKKIESYRDAGVKHLSLINMGPNPKHTLEIYSKEIIPQFKDV</sequence>
<keyword evidence="1" id="KW-0560">Oxidoreductase</keyword>
<evidence type="ECO:0000313" key="4">
    <source>
        <dbReference type="Proteomes" id="UP000317158"/>
    </source>
</evidence>
<evidence type="ECO:0000313" key="3">
    <source>
        <dbReference type="EMBL" id="RZN65410.1"/>
    </source>
</evidence>
<proteinExistence type="predicted"/>
<dbReference type="CDD" id="cd01097">
    <property type="entry name" value="Tetrahydromethanopterin_reductase"/>
    <property type="match status" value="1"/>
</dbReference>
<organism evidence="3 4">
    <name type="scientific">Methanoliparum thermophilum</name>
    <dbReference type="NCBI Taxonomy" id="2491083"/>
    <lineage>
        <taxon>Archaea</taxon>
        <taxon>Methanobacteriati</taxon>
        <taxon>Methanobacteriota</taxon>
        <taxon>Candidatus Methanoliparia</taxon>
        <taxon>Candidatus Methanoliparales</taxon>
        <taxon>Candidatus Methanoliparaceae</taxon>
        <taxon>Candidatus Methanoliparum</taxon>
    </lineage>
</organism>
<reference evidence="3 4" key="1">
    <citation type="journal article" date="2019" name="Nat. Microbiol.">
        <title>Wide diversity of methane and short-chain alkane metabolisms in uncultured archaea.</title>
        <authorList>
            <person name="Borrel G."/>
            <person name="Adam P.S."/>
            <person name="McKay L.J."/>
            <person name="Chen L.X."/>
            <person name="Sierra-Garcia I.N."/>
            <person name="Sieber C.M."/>
            <person name="Letourneur Q."/>
            <person name="Ghozlane A."/>
            <person name="Andersen G.L."/>
            <person name="Li W.J."/>
            <person name="Hallam S.J."/>
            <person name="Muyzer G."/>
            <person name="de Oliveira V.M."/>
            <person name="Inskeep W.P."/>
            <person name="Banfield J.F."/>
            <person name="Gribaldo S."/>
        </authorList>
    </citation>
    <scope>NUCLEOTIDE SEQUENCE [LARGE SCALE GENOMIC DNA]</scope>
    <source>
        <strain evidence="3">NM1a</strain>
    </source>
</reference>
<dbReference type="PANTHER" id="PTHR43244:SF1">
    <property type="entry name" value="5,10-METHYLENETETRAHYDROMETHANOPTERIN REDUCTASE"/>
    <property type="match status" value="1"/>
</dbReference>
<name>A0A520KTP1_METT2</name>
<evidence type="ECO:0000259" key="2">
    <source>
        <dbReference type="Pfam" id="PF00296"/>
    </source>
</evidence>
<evidence type="ECO:0000256" key="1">
    <source>
        <dbReference type="ARBA" id="ARBA00023002"/>
    </source>
</evidence>
<dbReference type="Proteomes" id="UP000317158">
    <property type="component" value="Unassembled WGS sequence"/>
</dbReference>
<dbReference type="AlphaFoldDB" id="A0A520KTP1"/>
<gene>
    <name evidence="3" type="ORF">EF806_00515</name>
</gene>
<dbReference type="PANTHER" id="PTHR43244">
    <property type="match status" value="1"/>
</dbReference>
<dbReference type="GO" id="GO:0016705">
    <property type="term" value="F:oxidoreductase activity, acting on paired donors, with incorporation or reduction of molecular oxygen"/>
    <property type="evidence" value="ECO:0007669"/>
    <property type="project" value="InterPro"/>
</dbReference>
<accession>A0A520KTP1</accession>
<comment type="caution">
    <text evidence="3">The sequence shown here is derived from an EMBL/GenBank/DDBJ whole genome shotgun (WGS) entry which is preliminary data.</text>
</comment>
<dbReference type="InterPro" id="IPR011251">
    <property type="entry name" value="Luciferase-like_dom"/>
</dbReference>
<dbReference type="Gene3D" id="3.20.20.30">
    <property type="entry name" value="Luciferase-like domain"/>
    <property type="match status" value="1"/>
</dbReference>
<dbReference type="SUPFAM" id="SSF51679">
    <property type="entry name" value="Bacterial luciferase-like"/>
    <property type="match status" value="1"/>
</dbReference>
<dbReference type="EMBL" id="RXIF01000002">
    <property type="protein sequence ID" value="RZN65410.1"/>
    <property type="molecule type" value="Genomic_DNA"/>
</dbReference>
<dbReference type="Pfam" id="PF00296">
    <property type="entry name" value="Bac_luciferase"/>
    <property type="match status" value="1"/>
</dbReference>
<dbReference type="InterPro" id="IPR036661">
    <property type="entry name" value="Luciferase-like_sf"/>
</dbReference>
<dbReference type="InterPro" id="IPR050564">
    <property type="entry name" value="F420-G6PD/mer"/>
</dbReference>
<feature type="domain" description="Luciferase-like" evidence="2">
    <location>
        <begin position="12"/>
        <end position="321"/>
    </location>
</feature>
<protein>
    <submittedName>
        <fullName evidence="3">LLM class flavin-dependent oxidoreductase</fullName>
    </submittedName>
</protein>